<dbReference type="Pfam" id="PF07715">
    <property type="entry name" value="Plug"/>
    <property type="match status" value="1"/>
</dbReference>
<dbReference type="AlphaFoldDB" id="R9GRZ3"/>
<dbReference type="NCBIfam" id="TIGR04056">
    <property type="entry name" value="OMP_RagA_SusC"/>
    <property type="match status" value="1"/>
</dbReference>
<evidence type="ECO:0000313" key="4">
    <source>
        <dbReference type="Proteomes" id="UP000014174"/>
    </source>
</evidence>
<name>R9GRZ3_9SPHI</name>
<dbReference type="PROSITE" id="PS52016">
    <property type="entry name" value="TONB_DEPENDENT_REC_3"/>
    <property type="match status" value="1"/>
</dbReference>
<dbReference type="GO" id="GO:0009279">
    <property type="term" value="C:cell outer membrane"/>
    <property type="evidence" value="ECO:0007669"/>
    <property type="project" value="UniProtKB-SubCell"/>
</dbReference>
<comment type="caution">
    <text evidence="3">The sequence shown here is derived from an EMBL/GenBank/DDBJ whole genome shotgun (WGS) entry which is preliminary data.</text>
</comment>
<dbReference type="PATRIC" id="fig|1150600.3.peg.2535"/>
<dbReference type="InterPro" id="IPR023997">
    <property type="entry name" value="TonB-dep_OMP_SusC/RagA_CS"/>
</dbReference>
<accession>R9GRZ3</accession>
<comment type="similarity">
    <text evidence="1">Belongs to the TonB-dependent receptor family.</text>
</comment>
<keyword evidence="1" id="KW-1134">Transmembrane beta strand</keyword>
<protein>
    <submittedName>
        <fullName evidence="3">TonB-dependent receptor</fullName>
    </submittedName>
</protein>
<keyword evidence="1" id="KW-0472">Membrane</keyword>
<comment type="subcellular location">
    <subcellularLocation>
        <location evidence="1">Cell outer membrane</location>
        <topology evidence="1">Multi-pass membrane protein</topology>
    </subcellularLocation>
</comment>
<dbReference type="Gene3D" id="2.60.40.1120">
    <property type="entry name" value="Carboxypeptidase-like, regulatory domain"/>
    <property type="match status" value="1"/>
</dbReference>
<dbReference type="eggNOG" id="COG1629">
    <property type="taxonomic scope" value="Bacteria"/>
</dbReference>
<keyword evidence="1" id="KW-0812">Transmembrane</keyword>
<dbReference type="InterPro" id="IPR012910">
    <property type="entry name" value="Plug_dom"/>
</dbReference>
<dbReference type="FunFam" id="2.170.130.10:FF:000003">
    <property type="entry name" value="SusC/RagA family TonB-linked outer membrane protein"/>
    <property type="match status" value="1"/>
</dbReference>
<dbReference type="SUPFAM" id="SSF56935">
    <property type="entry name" value="Porins"/>
    <property type="match status" value="1"/>
</dbReference>
<reference evidence="3 4" key="1">
    <citation type="journal article" date="2013" name="Genome Announc.">
        <title>Draft Genome Sequence of Arcticibacter svalbardensis Strain MN12-7T, a Member of the Family Sphingobacteriaceae Isolated from an Arctic Soil Sample.</title>
        <authorList>
            <person name="Shivaji S."/>
            <person name="Ara S."/>
            <person name="Prasad S."/>
            <person name="Manasa B.P."/>
            <person name="Begum Z."/>
            <person name="Singh A."/>
            <person name="Kumar Pinnaka A."/>
        </authorList>
    </citation>
    <scope>NUCLEOTIDE SEQUENCE [LARGE SCALE GENOMIC DNA]</scope>
    <source>
        <strain evidence="3 4">MN12-7</strain>
    </source>
</reference>
<proteinExistence type="inferred from homology"/>
<dbReference type="Proteomes" id="UP000014174">
    <property type="component" value="Unassembled WGS sequence"/>
</dbReference>
<evidence type="ECO:0000256" key="1">
    <source>
        <dbReference type="PROSITE-ProRule" id="PRU01360"/>
    </source>
</evidence>
<keyword evidence="1" id="KW-0998">Cell outer membrane</keyword>
<sequence length="852" mass="94384">MTLALDKIAKQANIKFAYPDDIINNNVHLNYTFKNKKLSVVLDQVLTGHQLAFSIVDDVIILRKQVPEDKKIINKDINISGIVVDTSGTTLPGVSVILKSDRKIGTTTDVNGRFILKVPDEAILVFTYMGFRTQEVKYTKEQKNLTVVLHEANSFLEEVTIVGYGVQKKISLVGAQSSVNVKDIKLPVSNLTNSLGGRVAGLVSVQRSGELGFNDAQIYIRGISTFSSSLSAPLTLVDGVPREISNIDPEDIESFSVLKDASATAVYGVRGANGVILITTKSGKPGKAVYNIRYNEGITRFTTLPKLADGITYMQMSNEAMTTRGGAAIYSDEVIEKTRTGEDPYLYPNVNWMDEIFNKTGKVRNVNSNISGGTENATFYVGLGYYDEVGLYKTDAIKNYDPSISLKRYNVSSNLTIKPAKNTEIKLGIQGYLNNVNLPFESVTNIFADAYSMTPVTMPLQFPDGKIADIRSGSISNPWASLTQAGYANQWRSQVMSNLRLTQQLPFITKGLSTSAMFSFDAYNYTSNRYGKLPDTYLALGRDADGNLLYDQTAIGTEFLAYTKSNVGSRTIYSEASLNYNRDFGKHSVSGLLLYNQSDKIDTYAASLENSLPYRFRGIAGRATYGYANKYFVDANFGLNGSENFLPDKRYGFFPSGGVAWVLSEEGFFEPLKDAVQLLKFRFSYGKVGNSLIDGRRFAYISTISAPGGYSFGIDMKNTYAGKEFGEYAVDVQWETSKKTNLGLDLHTLKDKLSVQVDIFKEYRSGIFLRRKSLPIYAGMINAPFANIGVIDNRGLDASVNYNNQFGKFSLALLGTFTYNKNKVVENDDPAWKYPWLERKDVLLVNALVMKL</sequence>
<organism evidence="3 4">
    <name type="scientific">Arcticibacter svalbardensis MN12-7</name>
    <dbReference type="NCBI Taxonomy" id="1150600"/>
    <lineage>
        <taxon>Bacteria</taxon>
        <taxon>Pseudomonadati</taxon>
        <taxon>Bacteroidota</taxon>
        <taxon>Sphingobacteriia</taxon>
        <taxon>Sphingobacteriales</taxon>
        <taxon>Sphingobacteriaceae</taxon>
        <taxon>Arcticibacter</taxon>
    </lineage>
</organism>
<keyword evidence="4" id="KW-1185">Reference proteome</keyword>
<dbReference type="STRING" id="1150600.ADIARSV_2561"/>
<evidence type="ECO:0000313" key="3">
    <source>
        <dbReference type="EMBL" id="EOR94320.1"/>
    </source>
</evidence>
<gene>
    <name evidence="3" type="ORF">ADIARSV_2561</name>
</gene>
<dbReference type="SUPFAM" id="SSF49464">
    <property type="entry name" value="Carboxypeptidase regulatory domain-like"/>
    <property type="match status" value="1"/>
</dbReference>
<dbReference type="EMBL" id="AQPN01000090">
    <property type="protein sequence ID" value="EOR94320.1"/>
    <property type="molecule type" value="Genomic_DNA"/>
</dbReference>
<dbReference type="Pfam" id="PF13715">
    <property type="entry name" value="CarbopepD_reg_2"/>
    <property type="match status" value="1"/>
</dbReference>
<dbReference type="InterPro" id="IPR023996">
    <property type="entry name" value="TonB-dep_OMP_SusC/RagA"/>
</dbReference>
<dbReference type="Gene3D" id="2.170.130.10">
    <property type="entry name" value="TonB-dependent receptor, plug domain"/>
    <property type="match status" value="1"/>
</dbReference>
<keyword evidence="3" id="KW-0675">Receptor</keyword>
<feature type="domain" description="TonB-dependent receptor plug" evidence="2">
    <location>
        <begin position="171"/>
        <end position="275"/>
    </location>
</feature>
<evidence type="ECO:0000259" key="2">
    <source>
        <dbReference type="Pfam" id="PF07715"/>
    </source>
</evidence>
<keyword evidence="1" id="KW-0813">Transport</keyword>
<dbReference type="NCBIfam" id="TIGR04057">
    <property type="entry name" value="SusC_RagA_signa"/>
    <property type="match status" value="1"/>
</dbReference>
<dbReference type="InterPro" id="IPR037066">
    <property type="entry name" value="Plug_dom_sf"/>
</dbReference>
<dbReference type="InterPro" id="IPR008969">
    <property type="entry name" value="CarboxyPept-like_regulatory"/>
</dbReference>
<dbReference type="InterPro" id="IPR039426">
    <property type="entry name" value="TonB-dep_rcpt-like"/>
</dbReference>